<dbReference type="Proteomes" id="UP000814140">
    <property type="component" value="Unassembled WGS sequence"/>
</dbReference>
<organism evidence="1 2">
    <name type="scientific">Artomyces pyxidatus</name>
    <dbReference type="NCBI Taxonomy" id="48021"/>
    <lineage>
        <taxon>Eukaryota</taxon>
        <taxon>Fungi</taxon>
        <taxon>Dikarya</taxon>
        <taxon>Basidiomycota</taxon>
        <taxon>Agaricomycotina</taxon>
        <taxon>Agaricomycetes</taxon>
        <taxon>Russulales</taxon>
        <taxon>Auriscalpiaceae</taxon>
        <taxon>Artomyces</taxon>
    </lineage>
</organism>
<proteinExistence type="predicted"/>
<comment type="caution">
    <text evidence="1">The sequence shown here is derived from an EMBL/GenBank/DDBJ whole genome shotgun (WGS) entry which is preliminary data.</text>
</comment>
<protein>
    <submittedName>
        <fullName evidence="1">Uncharacterized protein</fullName>
    </submittedName>
</protein>
<reference evidence="1" key="1">
    <citation type="submission" date="2021-03" db="EMBL/GenBank/DDBJ databases">
        <authorList>
            <consortium name="DOE Joint Genome Institute"/>
            <person name="Ahrendt S."/>
            <person name="Looney B.P."/>
            <person name="Miyauchi S."/>
            <person name="Morin E."/>
            <person name="Drula E."/>
            <person name="Courty P.E."/>
            <person name="Chicoki N."/>
            <person name="Fauchery L."/>
            <person name="Kohler A."/>
            <person name="Kuo A."/>
            <person name="Labutti K."/>
            <person name="Pangilinan J."/>
            <person name="Lipzen A."/>
            <person name="Riley R."/>
            <person name="Andreopoulos W."/>
            <person name="He G."/>
            <person name="Johnson J."/>
            <person name="Barry K.W."/>
            <person name="Grigoriev I.V."/>
            <person name="Nagy L."/>
            <person name="Hibbett D."/>
            <person name="Henrissat B."/>
            <person name="Matheny P.B."/>
            <person name="Labbe J."/>
            <person name="Martin F."/>
        </authorList>
    </citation>
    <scope>NUCLEOTIDE SEQUENCE</scope>
    <source>
        <strain evidence="1">HHB10654</strain>
    </source>
</reference>
<reference evidence="1" key="2">
    <citation type="journal article" date="2022" name="New Phytol.">
        <title>Evolutionary transition to the ectomycorrhizal habit in the genomes of a hyperdiverse lineage of mushroom-forming fungi.</title>
        <authorList>
            <person name="Looney B."/>
            <person name="Miyauchi S."/>
            <person name="Morin E."/>
            <person name="Drula E."/>
            <person name="Courty P.E."/>
            <person name="Kohler A."/>
            <person name="Kuo A."/>
            <person name="LaButti K."/>
            <person name="Pangilinan J."/>
            <person name="Lipzen A."/>
            <person name="Riley R."/>
            <person name="Andreopoulos W."/>
            <person name="He G."/>
            <person name="Johnson J."/>
            <person name="Nolan M."/>
            <person name="Tritt A."/>
            <person name="Barry K.W."/>
            <person name="Grigoriev I.V."/>
            <person name="Nagy L.G."/>
            <person name="Hibbett D."/>
            <person name="Henrissat B."/>
            <person name="Matheny P.B."/>
            <person name="Labbe J."/>
            <person name="Martin F.M."/>
        </authorList>
    </citation>
    <scope>NUCLEOTIDE SEQUENCE</scope>
    <source>
        <strain evidence="1">HHB10654</strain>
    </source>
</reference>
<accession>A0ACB8SCJ8</accession>
<name>A0ACB8SCJ8_9AGAM</name>
<evidence type="ECO:0000313" key="2">
    <source>
        <dbReference type="Proteomes" id="UP000814140"/>
    </source>
</evidence>
<sequence>MSWSLNAEAAPIVTTAANVPDAFATAAQNLQELFPGGDVPAVPVAPAAPDAADAATQQLVSWPSVKARKNLARIFTIALSLLFHRAFFVDVGLLFARRPEVLAGEDINLRNSATYILNALVHAWNDRAAAGLESGYVEQDGRHNVFTQPFVINLVRACPSLTTGLSIMIDSSYATSSLASA</sequence>
<evidence type="ECO:0000313" key="1">
    <source>
        <dbReference type="EMBL" id="KAI0054208.1"/>
    </source>
</evidence>
<gene>
    <name evidence="1" type="ORF">BV25DRAFT_1922934</name>
</gene>
<dbReference type="EMBL" id="MU277644">
    <property type="protein sequence ID" value="KAI0054208.1"/>
    <property type="molecule type" value="Genomic_DNA"/>
</dbReference>
<keyword evidence="2" id="KW-1185">Reference proteome</keyword>